<proteinExistence type="predicted"/>
<accession>A0ABR0Z5U9</accession>
<dbReference type="Pfam" id="PF15366">
    <property type="entry name" value="DUF4597"/>
    <property type="match status" value="1"/>
</dbReference>
<sequence>MGLPQSVCNVFRFCRWTEDSTLQQSALSVPDIVVTPPTPTVSTVRQHTDGLPCHTRQTEIVCKYSRIGQNTHC</sequence>
<name>A0ABR0Z5U9_HUSHU</name>
<keyword evidence="2" id="KW-1185">Reference proteome</keyword>
<comment type="caution">
    <text evidence="1">The sequence shown here is derived from an EMBL/GenBank/DDBJ whole genome shotgun (WGS) entry which is preliminary data.</text>
</comment>
<reference evidence="1 2" key="1">
    <citation type="submission" date="2021-05" db="EMBL/GenBank/DDBJ databases">
        <authorList>
            <person name="Zahm M."/>
            <person name="Klopp C."/>
            <person name="Cabau C."/>
            <person name="Kuhl H."/>
            <person name="Suciu R."/>
            <person name="Ciorpac M."/>
            <person name="Holostenco D."/>
            <person name="Gessner J."/>
            <person name="Wuertz S."/>
            <person name="Hohne C."/>
            <person name="Stock M."/>
            <person name="Gislard M."/>
            <person name="Lluch J."/>
            <person name="Milhes M."/>
            <person name="Lampietro C."/>
            <person name="Lopez Roques C."/>
            <person name="Donnadieu C."/>
            <person name="Du K."/>
            <person name="Schartl M."/>
            <person name="Guiguen Y."/>
        </authorList>
    </citation>
    <scope>NUCLEOTIDE SEQUENCE [LARGE SCALE GENOMIC DNA]</scope>
    <source>
        <strain evidence="1">Hh-F2</strain>
        <tissue evidence="1">Blood</tissue>
    </source>
</reference>
<organism evidence="1 2">
    <name type="scientific">Huso huso</name>
    <name type="common">Beluga</name>
    <name type="synonym">Acipenser huso</name>
    <dbReference type="NCBI Taxonomy" id="61971"/>
    <lineage>
        <taxon>Eukaryota</taxon>
        <taxon>Metazoa</taxon>
        <taxon>Chordata</taxon>
        <taxon>Craniata</taxon>
        <taxon>Vertebrata</taxon>
        <taxon>Euteleostomi</taxon>
        <taxon>Actinopterygii</taxon>
        <taxon>Chondrostei</taxon>
        <taxon>Acipenseriformes</taxon>
        <taxon>Acipenseridae</taxon>
        <taxon>Huso</taxon>
    </lineage>
</organism>
<protein>
    <submittedName>
        <fullName evidence="1">Uncharacterized protein</fullName>
    </submittedName>
</protein>
<dbReference type="EMBL" id="JAHFZB010000017">
    <property type="protein sequence ID" value="KAK6480001.1"/>
    <property type="molecule type" value="Genomic_DNA"/>
</dbReference>
<dbReference type="Proteomes" id="UP001369086">
    <property type="component" value="Unassembled WGS sequence"/>
</dbReference>
<evidence type="ECO:0000313" key="1">
    <source>
        <dbReference type="EMBL" id="KAK6480001.1"/>
    </source>
</evidence>
<dbReference type="InterPro" id="IPR027864">
    <property type="entry name" value="DUF4597"/>
</dbReference>
<evidence type="ECO:0000313" key="2">
    <source>
        <dbReference type="Proteomes" id="UP001369086"/>
    </source>
</evidence>
<gene>
    <name evidence="1" type="ORF">HHUSO_G19162</name>
</gene>